<dbReference type="InterPro" id="IPR004630">
    <property type="entry name" value="UPF0324_YeiH-like"/>
</dbReference>
<keyword evidence="6 7" id="KW-0472">Membrane</keyword>
<evidence type="ECO:0000256" key="7">
    <source>
        <dbReference type="SAM" id="Phobius"/>
    </source>
</evidence>
<feature type="transmembrane region" description="Helical" evidence="7">
    <location>
        <begin position="326"/>
        <end position="348"/>
    </location>
</feature>
<organism evidence="8 9">
    <name type="scientific">Ottowia cancrivicina</name>
    <dbReference type="NCBI Taxonomy" id="3040346"/>
    <lineage>
        <taxon>Bacteria</taxon>
        <taxon>Pseudomonadati</taxon>
        <taxon>Pseudomonadota</taxon>
        <taxon>Betaproteobacteria</taxon>
        <taxon>Burkholderiales</taxon>
        <taxon>Comamonadaceae</taxon>
        <taxon>Ottowia</taxon>
    </lineage>
</organism>
<feature type="transmembrane region" description="Helical" evidence="7">
    <location>
        <begin position="12"/>
        <end position="29"/>
    </location>
</feature>
<evidence type="ECO:0000256" key="5">
    <source>
        <dbReference type="ARBA" id="ARBA00022989"/>
    </source>
</evidence>
<dbReference type="GO" id="GO:0005886">
    <property type="term" value="C:plasma membrane"/>
    <property type="evidence" value="ECO:0007669"/>
    <property type="project" value="UniProtKB-SubCell"/>
</dbReference>
<evidence type="ECO:0000256" key="1">
    <source>
        <dbReference type="ARBA" id="ARBA00004651"/>
    </source>
</evidence>
<comment type="caution">
    <text evidence="8">The sequence shown here is derived from an EMBL/GenBank/DDBJ whole genome shotgun (WGS) entry which is preliminary data.</text>
</comment>
<evidence type="ECO:0000313" key="9">
    <source>
        <dbReference type="Proteomes" id="UP001237156"/>
    </source>
</evidence>
<dbReference type="PANTHER" id="PTHR30106">
    <property type="entry name" value="INNER MEMBRANE PROTEIN YEIH-RELATED"/>
    <property type="match status" value="1"/>
</dbReference>
<keyword evidence="5 7" id="KW-1133">Transmembrane helix</keyword>
<comment type="subcellular location">
    <subcellularLocation>
        <location evidence="1">Cell membrane</location>
        <topology evidence="1">Multi-pass membrane protein</topology>
    </subcellularLocation>
</comment>
<protein>
    <submittedName>
        <fullName evidence="8">YeiH family putative sulfate export transporter</fullName>
    </submittedName>
</protein>
<evidence type="ECO:0000256" key="6">
    <source>
        <dbReference type="ARBA" id="ARBA00023136"/>
    </source>
</evidence>
<proteinExistence type="inferred from homology"/>
<dbReference type="InterPro" id="IPR018383">
    <property type="entry name" value="UPF0324_pro"/>
</dbReference>
<feature type="transmembrane region" description="Helical" evidence="7">
    <location>
        <begin position="129"/>
        <end position="151"/>
    </location>
</feature>
<gene>
    <name evidence="8" type="ORF">QB898_03340</name>
</gene>
<dbReference type="NCBIfam" id="TIGR00698">
    <property type="entry name" value="YeiH family putative sulfate export transporter"/>
    <property type="match status" value="1"/>
</dbReference>
<feature type="transmembrane region" description="Helical" evidence="7">
    <location>
        <begin position="69"/>
        <end position="89"/>
    </location>
</feature>
<evidence type="ECO:0000256" key="4">
    <source>
        <dbReference type="ARBA" id="ARBA00022692"/>
    </source>
</evidence>
<sequence>MRSEGTGPLAKAAGLLAVGAVVAAAWLAGRSAWAAQAGFSLLTLAIVIGMLAGNTVYPRVAVRCHAGMLFCKGPLLRLGIMLYGFRLTLGQVLDVGLASFAADALMLASTFLLTCWLGLRWLKMERQTVLLMGAGSSICGAAAVIATAPVLRAGADRVAVAVATVVIYGTAGIFLYPQMHAWHWWPLSDGQFGVYIGSSVHEVAQVVAAGKAINAAVADIAVTTKMIRVMMLAPFLLLLSLWLGRRGAPAPQGQTGQGEKEGEGRIVIPWFAFVFIGVMLFNSLNLLPAAWVAALVQADTWLLAMAMAALGLSTHFSAIRQAGIKPLLLGLLVFAWLVGVGGLVQVLLAA</sequence>
<keyword evidence="3" id="KW-1003">Cell membrane</keyword>
<feature type="transmembrane region" description="Helical" evidence="7">
    <location>
        <begin position="157"/>
        <end position="176"/>
    </location>
</feature>
<accession>A0AAW6RKK5</accession>
<comment type="similarity">
    <text evidence="2">Belongs to the UPF0324 family.</text>
</comment>
<keyword evidence="9" id="KW-1185">Reference proteome</keyword>
<dbReference type="RefSeq" id="WP_279523784.1">
    <property type="nucleotide sequence ID" value="NZ_JARVII010000004.1"/>
</dbReference>
<dbReference type="AlphaFoldDB" id="A0AAW6RKK5"/>
<evidence type="ECO:0000313" key="8">
    <source>
        <dbReference type="EMBL" id="MDG9698763.1"/>
    </source>
</evidence>
<feature type="transmembrane region" description="Helical" evidence="7">
    <location>
        <begin position="95"/>
        <end position="117"/>
    </location>
</feature>
<dbReference type="EMBL" id="JARVII010000004">
    <property type="protein sequence ID" value="MDG9698763.1"/>
    <property type="molecule type" value="Genomic_DNA"/>
</dbReference>
<dbReference type="Proteomes" id="UP001237156">
    <property type="component" value="Unassembled WGS sequence"/>
</dbReference>
<evidence type="ECO:0000256" key="2">
    <source>
        <dbReference type="ARBA" id="ARBA00007977"/>
    </source>
</evidence>
<dbReference type="Pfam" id="PF03601">
    <property type="entry name" value="Cons_hypoth698"/>
    <property type="match status" value="1"/>
</dbReference>
<reference evidence="8 9" key="1">
    <citation type="submission" date="2023-04" db="EMBL/GenBank/DDBJ databases">
        <title>Ottowia paracancer sp. nov., isolated from human stomach.</title>
        <authorList>
            <person name="Song Y."/>
        </authorList>
    </citation>
    <scope>NUCLEOTIDE SEQUENCE [LARGE SCALE GENOMIC DNA]</scope>
    <source>
        <strain evidence="8 9">10c7w1</strain>
    </source>
</reference>
<feature type="transmembrane region" description="Helical" evidence="7">
    <location>
        <begin position="300"/>
        <end position="319"/>
    </location>
</feature>
<keyword evidence="4 7" id="KW-0812">Transmembrane</keyword>
<name>A0AAW6RKK5_9BURK</name>
<feature type="transmembrane region" description="Helical" evidence="7">
    <location>
        <begin position="270"/>
        <end position="294"/>
    </location>
</feature>
<feature type="transmembrane region" description="Helical" evidence="7">
    <location>
        <begin position="35"/>
        <end position="57"/>
    </location>
</feature>
<evidence type="ECO:0000256" key="3">
    <source>
        <dbReference type="ARBA" id="ARBA00022475"/>
    </source>
</evidence>
<dbReference type="PANTHER" id="PTHR30106:SF2">
    <property type="entry name" value="UPF0324 INNER MEMBRANE PROTEIN YEIH"/>
    <property type="match status" value="1"/>
</dbReference>